<feature type="transmembrane region" description="Helical" evidence="1">
    <location>
        <begin position="95"/>
        <end position="112"/>
    </location>
</feature>
<protein>
    <submittedName>
        <fullName evidence="3">VanZ like family protein</fullName>
    </submittedName>
</protein>
<feature type="transmembrane region" description="Helical" evidence="1">
    <location>
        <begin position="117"/>
        <end position="136"/>
    </location>
</feature>
<dbReference type="InterPro" id="IPR006976">
    <property type="entry name" value="VanZ-like"/>
</dbReference>
<dbReference type="PIRSF" id="PIRSF019083">
    <property type="entry name" value="UCP019083_VanZ"/>
    <property type="match status" value="1"/>
</dbReference>
<sequence>MPLCFTNHISRAILIPMKIIITLLKPLSFLPALLMMYLIFSFSAQTGEVSGELSYQISYQIVETKNELLNTGKSYDQLAYEADQIHYYVRKAAHMTEYFLLAIAISFPLYVYKVRGFWLFFLAGIVCVGFAGLDEYHQSFVSGRSPGIRDVGFDSAGALIGILLVQLFCWSSLHSPVSKKKRKRRRKRRV</sequence>
<evidence type="ECO:0000256" key="1">
    <source>
        <dbReference type="SAM" id="Phobius"/>
    </source>
</evidence>
<reference evidence="3" key="1">
    <citation type="submission" date="2019-11" db="EMBL/GenBank/DDBJ databases">
        <authorList>
            <person name="Feng L."/>
        </authorList>
    </citation>
    <scope>NUCLEOTIDE SEQUENCE</scope>
    <source>
        <strain evidence="3">BgluceraseaLFYP119</strain>
    </source>
</reference>
<feature type="domain" description="VanZ-like" evidence="2">
    <location>
        <begin position="31"/>
        <end position="168"/>
    </location>
</feature>
<dbReference type="AlphaFoldDB" id="A0A6N2R834"/>
<accession>A0A6N2R834</accession>
<dbReference type="EMBL" id="CACRST010000006">
    <property type="protein sequence ID" value="VYS76165.1"/>
    <property type="molecule type" value="Genomic_DNA"/>
</dbReference>
<proteinExistence type="predicted"/>
<keyword evidence="1" id="KW-0812">Transmembrane</keyword>
<evidence type="ECO:0000313" key="3">
    <source>
        <dbReference type="EMBL" id="VYS76165.1"/>
    </source>
</evidence>
<gene>
    <name evidence="3" type="ORF">BGLFYP119_00503</name>
</gene>
<feature type="transmembrane region" description="Helical" evidence="1">
    <location>
        <begin position="20"/>
        <end position="40"/>
    </location>
</feature>
<dbReference type="InterPro" id="IPR016747">
    <property type="entry name" value="Phosphotransbutyrylase"/>
</dbReference>
<name>A0A6N2R834_9FIRM</name>
<dbReference type="NCBIfam" id="NF037970">
    <property type="entry name" value="vanZ_1"/>
    <property type="match status" value="1"/>
</dbReference>
<evidence type="ECO:0000259" key="2">
    <source>
        <dbReference type="Pfam" id="PF04892"/>
    </source>
</evidence>
<dbReference type="Pfam" id="PF04892">
    <property type="entry name" value="VanZ"/>
    <property type="match status" value="1"/>
</dbReference>
<organism evidence="3">
    <name type="scientific">Blautia glucerasea</name>
    <dbReference type="NCBI Taxonomy" id="536633"/>
    <lineage>
        <taxon>Bacteria</taxon>
        <taxon>Bacillati</taxon>
        <taxon>Bacillota</taxon>
        <taxon>Clostridia</taxon>
        <taxon>Lachnospirales</taxon>
        <taxon>Lachnospiraceae</taxon>
        <taxon>Blautia</taxon>
    </lineage>
</organism>
<keyword evidence="1" id="KW-0472">Membrane</keyword>
<feature type="transmembrane region" description="Helical" evidence="1">
    <location>
        <begin position="156"/>
        <end position="177"/>
    </location>
</feature>
<keyword evidence="1" id="KW-1133">Transmembrane helix</keyword>